<accession>A0AAV3QYB3</accession>
<name>A0AAV3QYB3_LITER</name>
<reference evidence="2 3" key="1">
    <citation type="submission" date="2024-01" db="EMBL/GenBank/DDBJ databases">
        <title>The complete chloroplast genome sequence of Lithospermum erythrorhizon: insights into the phylogenetic relationship among Boraginaceae species and the maternal lineages of purple gromwells.</title>
        <authorList>
            <person name="Okada T."/>
            <person name="Watanabe K."/>
        </authorList>
    </citation>
    <scope>NUCLEOTIDE SEQUENCE [LARGE SCALE GENOMIC DNA]</scope>
</reference>
<keyword evidence="3" id="KW-1185">Reference proteome</keyword>
<dbReference type="EMBL" id="BAABME010023675">
    <property type="protein sequence ID" value="GAA0168570.1"/>
    <property type="molecule type" value="Genomic_DNA"/>
</dbReference>
<evidence type="ECO:0000313" key="2">
    <source>
        <dbReference type="EMBL" id="GAA0168570.1"/>
    </source>
</evidence>
<gene>
    <name evidence="2" type="ORF">LIER_40592</name>
</gene>
<evidence type="ECO:0000313" key="3">
    <source>
        <dbReference type="Proteomes" id="UP001454036"/>
    </source>
</evidence>
<dbReference type="Pfam" id="PF22936">
    <property type="entry name" value="Pol_BBD"/>
    <property type="match status" value="1"/>
</dbReference>
<dbReference type="InterPro" id="IPR054722">
    <property type="entry name" value="PolX-like_BBD"/>
</dbReference>
<dbReference type="AlphaFoldDB" id="A0AAV3QYB3"/>
<proteinExistence type="predicted"/>
<comment type="caution">
    <text evidence="2">The sequence shown here is derived from an EMBL/GenBank/DDBJ whole genome shotgun (WGS) entry which is preliminary data.</text>
</comment>
<protein>
    <recommendedName>
        <fullName evidence="1">Retrovirus-related Pol polyprotein from transposon TNT 1-94-like beta-barrel domain-containing protein</fullName>
    </recommendedName>
</protein>
<dbReference type="Proteomes" id="UP001454036">
    <property type="component" value="Unassembled WGS sequence"/>
</dbReference>
<feature type="domain" description="Retrovirus-related Pol polyprotein from transposon TNT 1-94-like beta-barrel" evidence="1">
    <location>
        <begin position="7"/>
        <end position="81"/>
    </location>
</feature>
<evidence type="ECO:0000259" key="1">
    <source>
        <dbReference type="Pfam" id="PF22936"/>
    </source>
</evidence>
<organism evidence="2 3">
    <name type="scientific">Lithospermum erythrorhizon</name>
    <name type="common">Purple gromwell</name>
    <name type="synonym">Lithospermum officinale var. erythrorhizon</name>
    <dbReference type="NCBI Taxonomy" id="34254"/>
    <lineage>
        <taxon>Eukaryota</taxon>
        <taxon>Viridiplantae</taxon>
        <taxon>Streptophyta</taxon>
        <taxon>Embryophyta</taxon>
        <taxon>Tracheophyta</taxon>
        <taxon>Spermatophyta</taxon>
        <taxon>Magnoliopsida</taxon>
        <taxon>eudicotyledons</taxon>
        <taxon>Gunneridae</taxon>
        <taxon>Pentapetalae</taxon>
        <taxon>asterids</taxon>
        <taxon>lamiids</taxon>
        <taxon>Boraginales</taxon>
        <taxon>Boraginaceae</taxon>
        <taxon>Boraginoideae</taxon>
        <taxon>Lithospermeae</taxon>
        <taxon>Lithospermum</taxon>
    </lineage>
</organism>
<sequence length="109" mass="12069">MGKPFSWIFDTGATVHATSTLDCLVDQFDEVGCPLTLPDGSIIHSTRRENVVLSDSLTLRNVLYLPTLRCNLISISQLLAEHCWDFVSDFLCGYTPTEWTGGAKTSPYP</sequence>